<gene>
    <name evidence="1" type="ORF">ABW06_03165</name>
</gene>
<dbReference type="RefSeq" id="WP_048278180.1">
    <property type="nucleotide sequence ID" value="NZ_LDZF01000003.1"/>
</dbReference>
<comment type="caution">
    <text evidence="1">The sequence shown here is derived from an EMBL/GenBank/DDBJ whole genome shotgun (WGS) entry which is preliminary data.</text>
</comment>
<evidence type="ECO:0000313" key="1">
    <source>
        <dbReference type="EMBL" id="KMK15619.1"/>
    </source>
</evidence>
<name>A0A0J5LB88_PLUGE</name>
<evidence type="ECO:0000313" key="2">
    <source>
        <dbReference type="Proteomes" id="UP000036196"/>
    </source>
</evidence>
<dbReference type="eggNOG" id="COG0346">
    <property type="taxonomic scope" value="Bacteria"/>
</dbReference>
<dbReference type="Proteomes" id="UP000036196">
    <property type="component" value="Unassembled WGS sequence"/>
</dbReference>
<proteinExistence type="predicted"/>
<dbReference type="EMBL" id="LDZF01000003">
    <property type="protein sequence ID" value="KMK15619.1"/>
    <property type="molecule type" value="Genomic_DNA"/>
</dbReference>
<protein>
    <submittedName>
        <fullName evidence="1">Uncharacterized protein</fullName>
    </submittedName>
</protein>
<dbReference type="PATRIC" id="fig|61647.15.peg.2950"/>
<organism evidence="1 2">
    <name type="scientific">Pluralibacter gergoviae</name>
    <name type="common">Enterobacter gergoviae</name>
    <dbReference type="NCBI Taxonomy" id="61647"/>
    <lineage>
        <taxon>Bacteria</taxon>
        <taxon>Pseudomonadati</taxon>
        <taxon>Pseudomonadota</taxon>
        <taxon>Gammaproteobacteria</taxon>
        <taxon>Enterobacterales</taxon>
        <taxon>Enterobacteriaceae</taxon>
        <taxon>Pluralibacter</taxon>
    </lineage>
</organism>
<dbReference type="AlphaFoldDB" id="A0A0J5LB88"/>
<dbReference type="STRING" id="61647.LG71_17965"/>
<accession>A0A0J5LB88</accession>
<reference evidence="1 2" key="1">
    <citation type="submission" date="2015-05" db="EMBL/GenBank/DDBJ databases">
        <title>Genome sequences of Pluralibacter gergoviae.</title>
        <authorList>
            <person name="Greninger A.L."/>
            <person name="Miller S."/>
        </authorList>
    </citation>
    <scope>NUCLEOTIDE SEQUENCE [LARGE SCALE GENOMIC DNA]</scope>
    <source>
        <strain evidence="1 2">JS81F13</strain>
    </source>
</reference>
<keyword evidence="2" id="KW-1185">Reference proteome</keyword>
<sequence length="281" mass="30859">MCIHHGQKAIFGDGKQYALPHVFVNPDQLQTFINQMTAVFDGTADPISDINLAAVPAEMQFSDIYTAIGAFSAQAYKDGKPPYPMGQESVGVAVRDMDKAVRVAEEHGVKILARWEVMGNQEAMTEWLDGLRIQFYAYAGTPPEIAVRESVSNTRYYLTPRAAERFIKTFLAVTDGRIVGDARHAGEEVGLPGESFRRVWLASSAGLFNVIILSDALRARLASPWRDIKTDFVVDDLAKVIALAQASQVSVLVPPEVGHSRHPRAVLEFTGGYVIALRQKA</sequence>